<dbReference type="InterPro" id="IPR009926">
    <property type="entry name" value="T3SS_YcgR_PilZN"/>
</dbReference>
<evidence type="ECO:0000256" key="1">
    <source>
        <dbReference type="ARBA" id="ARBA00022636"/>
    </source>
</evidence>
<comment type="similarity">
    <text evidence="4">Belongs to the YcgR family.</text>
</comment>
<name>A0A1X3RZT4_9GAMM</name>
<dbReference type="AlphaFoldDB" id="A0A1X3RZT4"/>
<proteinExistence type="inferred from homology"/>
<dbReference type="OrthoDB" id="5572581at2"/>
<evidence type="ECO:0000259" key="6">
    <source>
        <dbReference type="Pfam" id="PF07317"/>
    </source>
</evidence>
<keyword evidence="7" id="KW-0966">Cell projection</keyword>
<evidence type="ECO:0000256" key="3">
    <source>
        <dbReference type="ARBA" id="ARBA00023143"/>
    </source>
</evidence>
<dbReference type="GO" id="GO:0071945">
    <property type="term" value="P:regulation of bacterial-type flagellum-dependent cell motility by regulation of motor speed"/>
    <property type="evidence" value="ECO:0007669"/>
    <property type="project" value="UniProtKB-UniRule"/>
</dbReference>
<gene>
    <name evidence="4" type="primary">ycgR</name>
    <name evidence="7" type="ORF">AU511_03440</name>
</gene>
<dbReference type="EMBL" id="LUTP01000006">
    <property type="protein sequence ID" value="OSN07630.1"/>
    <property type="molecule type" value="Genomic_DNA"/>
</dbReference>
<keyword evidence="3 4" id="KW-0975">Bacterial flagellum</keyword>
<feature type="domain" description="PilZ" evidence="5">
    <location>
        <begin position="116"/>
        <end position="233"/>
    </location>
</feature>
<organism evidence="7 8">
    <name type="scientific">Lonsdalea iberica</name>
    <dbReference type="NCBI Taxonomy" id="1082703"/>
    <lineage>
        <taxon>Bacteria</taxon>
        <taxon>Pseudomonadati</taxon>
        <taxon>Pseudomonadota</taxon>
        <taxon>Gammaproteobacteria</taxon>
        <taxon>Enterobacterales</taxon>
        <taxon>Pectobacteriaceae</taxon>
        <taxon>Lonsdalea</taxon>
    </lineage>
</organism>
<comment type="subcellular location">
    <subcellularLocation>
        <location evidence="4">Bacterial flagellum basal body</location>
    </subcellularLocation>
</comment>
<reference evidence="7 8" key="1">
    <citation type="submission" date="2016-02" db="EMBL/GenBank/DDBJ databases">
        <title>Species-wide whole genome sequencing reveals diversity, host range in Lonsdalea quercina.</title>
        <authorList>
            <person name="Li Y."/>
        </authorList>
    </citation>
    <scope>NUCLEOTIDE SEQUENCE [LARGE SCALE GENOMIC DNA]</scope>
    <source>
        <strain evidence="7 8">LMG 26264</strain>
    </source>
</reference>
<dbReference type="Pfam" id="PF07238">
    <property type="entry name" value="PilZ"/>
    <property type="match status" value="1"/>
</dbReference>
<dbReference type="Gene3D" id="2.30.110.10">
    <property type="entry name" value="Electron Transport, Fmn-binding Protein, Chain A"/>
    <property type="match status" value="1"/>
</dbReference>
<keyword evidence="2 4" id="KW-0547">Nucleotide-binding</keyword>
<dbReference type="GO" id="GO:0035438">
    <property type="term" value="F:cyclic-di-GMP binding"/>
    <property type="evidence" value="ECO:0007669"/>
    <property type="project" value="UniProtKB-UniRule"/>
</dbReference>
<dbReference type="Pfam" id="PF07317">
    <property type="entry name" value="PilZN"/>
    <property type="match status" value="1"/>
</dbReference>
<protein>
    <recommendedName>
        <fullName evidence="4">Flagellar brake protein YcgR</fullName>
    </recommendedName>
    <alternativeName>
        <fullName evidence="4">Cyclic di-GMP binding protein YcgR</fullName>
    </alternativeName>
</protein>
<feature type="domain" description="Type III secretion system flagellar brake protein YcgR PilZN" evidence="6">
    <location>
        <begin position="12"/>
        <end position="114"/>
    </location>
</feature>
<keyword evidence="7" id="KW-0969">Cilium</keyword>
<comment type="caution">
    <text evidence="7">The sequence shown here is derived from an EMBL/GenBank/DDBJ whole genome shotgun (WGS) entry which is preliminary data.</text>
</comment>
<keyword evidence="7" id="KW-0282">Flagellum</keyword>
<evidence type="ECO:0000313" key="8">
    <source>
        <dbReference type="Proteomes" id="UP000194020"/>
    </source>
</evidence>
<dbReference type="InterPro" id="IPR012349">
    <property type="entry name" value="Split_barrel_FMN-bd"/>
</dbReference>
<dbReference type="HAMAP" id="MF_01457">
    <property type="entry name" value="YcgR"/>
    <property type="match status" value="1"/>
</dbReference>
<dbReference type="Gene3D" id="2.40.10.220">
    <property type="entry name" value="predicted glycosyltransferase like domains"/>
    <property type="match status" value="1"/>
</dbReference>
<comment type="subunit">
    <text evidence="4">Monomer. Interacts with the flagellar basal bodies.</text>
</comment>
<dbReference type="GO" id="GO:0009425">
    <property type="term" value="C:bacterial-type flagellum basal body"/>
    <property type="evidence" value="ECO:0007669"/>
    <property type="project" value="UniProtKB-SubCell"/>
</dbReference>
<evidence type="ECO:0000313" key="7">
    <source>
        <dbReference type="EMBL" id="OSN07630.1"/>
    </source>
</evidence>
<evidence type="ECO:0000259" key="5">
    <source>
        <dbReference type="Pfam" id="PF07238"/>
    </source>
</evidence>
<sequence>MDNMDETKKEQFLKRNKLAICATLRELHKNKTALMVNHARGHFISNILDVRPDDNIFIFDLGGTSQGNDVLDTEMYFVAEPAGAKVEFNANGVSRIDYEGFPAFRATIPADLYRIQRRNYFRITSPAWPPMFCRGSLPDERRFQFTIKDLSLGGVCLLSEQEDVAEQFGHGDILENVTLELGTYGEFSIDVQFISHAVSRIVGAKGEVKKVQRLSFKFPCLTPGQERSLQQVITALELEQHEKRKRVL</sequence>
<keyword evidence="1 4" id="KW-0973">c-di-GMP</keyword>
<evidence type="ECO:0000256" key="4">
    <source>
        <dbReference type="HAMAP-Rule" id="MF_01457"/>
    </source>
</evidence>
<evidence type="ECO:0000256" key="2">
    <source>
        <dbReference type="ARBA" id="ARBA00022741"/>
    </source>
</evidence>
<dbReference type="InterPro" id="IPR023787">
    <property type="entry name" value="T3SS_YcgR"/>
</dbReference>
<dbReference type="InterPro" id="IPR009875">
    <property type="entry name" value="PilZ_domain"/>
</dbReference>
<dbReference type="Proteomes" id="UP000194020">
    <property type="component" value="Unassembled WGS sequence"/>
</dbReference>
<dbReference type="GO" id="GO:0071973">
    <property type="term" value="P:bacterial-type flagellum-dependent cell motility"/>
    <property type="evidence" value="ECO:0007669"/>
    <property type="project" value="UniProtKB-UniRule"/>
</dbReference>
<comment type="function">
    <text evidence="4">Acts as a flagellar brake, regulating swimming and swarming in a bis-(3'-5') cyclic diguanylic acid (c-di-GMP)-dependent manner. Binds 1 c-di-GMP dimer per subunit. Increasing levels of c-di-GMP lead to decreased motility.</text>
</comment>
<accession>A0A1X3RZT4</accession>